<feature type="binding site" evidence="18">
    <location>
        <position position="412"/>
    </location>
    <ligand>
        <name>ATP</name>
        <dbReference type="ChEBI" id="CHEBI:30616"/>
    </ligand>
</feature>
<comment type="subcellular location">
    <subcellularLocation>
        <location evidence="3">Endomembrane system</location>
    </subcellularLocation>
    <subcellularLocation>
        <location evidence="4">Golgi apparatus</location>
    </subcellularLocation>
    <subcellularLocation>
        <location evidence="2 20">Membrane</location>
        <topology evidence="2 20">Multi-pass membrane protein</topology>
    </subcellularLocation>
</comment>
<dbReference type="InterPro" id="IPR023298">
    <property type="entry name" value="ATPase_P-typ_TM_dom_sf"/>
</dbReference>
<dbReference type="Gene3D" id="2.70.150.10">
    <property type="entry name" value="Calcium-transporting ATPase, cytoplasmic transduction domain A"/>
    <property type="match status" value="1"/>
</dbReference>
<evidence type="ECO:0000256" key="16">
    <source>
        <dbReference type="ARBA" id="ARBA00051303"/>
    </source>
</evidence>
<evidence type="ECO:0000259" key="21">
    <source>
        <dbReference type="Pfam" id="PF16209"/>
    </source>
</evidence>
<feature type="domain" description="P-type ATPase C-terminal" evidence="22">
    <location>
        <begin position="731"/>
        <end position="864"/>
    </location>
</feature>
<gene>
    <name evidence="23" type="primary">ATP8A1</name>
</gene>
<evidence type="ECO:0000313" key="24">
    <source>
        <dbReference type="Proteomes" id="UP000472273"/>
    </source>
</evidence>
<dbReference type="GO" id="GO:0140326">
    <property type="term" value="F:ATPase-coupled intramembrane lipid transporter activity"/>
    <property type="evidence" value="ECO:0007669"/>
    <property type="project" value="UniProtKB-EC"/>
</dbReference>
<evidence type="ECO:0000256" key="5">
    <source>
        <dbReference type="ARBA" id="ARBA00008109"/>
    </source>
</evidence>
<feature type="binding site" evidence="18">
    <location>
        <position position="590"/>
    </location>
    <ligand>
        <name>ATP</name>
        <dbReference type="ChEBI" id="CHEBI:30616"/>
    </ligand>
</feature>
<dbReference type="GO" id="GO:0005802">
    <property type="term" value="C:trans-Golgi network"/>
    <property type="evidence" value="ECO:0007669"/>
    <property type="project" value="TreeGrafter"/>
</dbReference>
<dbReference type="Gene3D" id="3.40.50.1000">
    <property type="entry name" value="HAD superfamily/HAD-like"/>
    <property type="match status" value="2"/>
</dbReference>
<evidence type="ECO:0000256" key="17">
    <source>
        <dbReference type="PIRSR" id="PIRSR606539-1"/>
    </source>
</evidence>
<evidence type="ECO:0000256" key="2">
    <source>
        <dbReference type="ARBA" id="ARBA00004141"/>
    </source>
</evidence>
<comment type="cofactor">
    <cofactor evidence="1 19">
        <name>Mg(2+)</name>
        <dbReference type="ChEBI" id="CHEBI:18420"/>
    </cofactor>
</comment>
<comment type="similarity">
    <text evidence="5 20">Belongs to the cation transport ATPase (P-type) (TC 3.A.3) family. Type IV subfamily.</text>
</comment>
<feature type="binding site" evidence="18">
    <location>
        <position position="317"/>
    </location>
    <ligand>
        <name>ATP</name>
        <dbReference type="ChEBI" id="CHEBI:30616"/>
    </ligand>
</feature>
<keyword evidence="24" id="KW-1185">Reference proteome</keyword>
<evidence type="ECO:0000259" key="22">
    <source>
        <dbReference type="Pfam" id="PF16212"/>
    </source>
</evidence>
<accession>A0A670ZU32</accession>
<dbReference type="GO" id="GO:0045332">
    <property type="term" value="P:phospholipid translocation"/>
    <property type="evidence" value="ECO:0007669"/>
    <property type="project" value="TreeGrafter"/>
</dbReference>
<dbReference type="InterPro" id="IPR023299">
    <property type="entry name" value="ATPase_P-typ_cyto_dom_N"/>
</dbReference>
<dbReference type="FunFam" id="3.40.50.1000:FF:000010">
    <property type="entry name" value="Phospholipid-transporting ATPase"/>
    <property type="match status" value="1"/>
</dbReference>
<dbReference type="PANTHER" id="PTHR24092">
    <property type="entry name" value="PROBABLE PHOSPHOLIPID-TRANSPORTING ATPASE"/>
    <property type="match status" value="1"/>
</dbReference>
<dbReference type="PRINTS" id="PR00119">
    <property type="entry name" value="CATATPASE"/>
</dbReference>
<dbReference type="SFLD" id="SFLDF00027">
    <property type="entry name" value="p-type_atpase"/>
    <property type="match status" value="1"/>
</dbReference>
<feature type="binding site" evidence="18">
    <location>
        <position position="318"/>
    </location>
    <ligand>
        <name>ATP</name>
        <dbReference type="ChEBI" id="CHEBI:30616"/>
    </ligand>
</feature>
<dbReference type="GO" id="GO:0016887">
    <property type="term" value="F:ATP hydrolysis activity"/>
    <property type="evidence" value="ECO:0007669"/>
    <property type="project" value="InterPro"/>
</dbReference>
<keyword evidence="12 20" id="KW-1133">Transmembrane helix</keyword>
<evidence type="ECO:0000256" key="19">
    <source>
        <dbReference type="PIRSR" id="PIRSR606539-3"/>
    </source>
</evidence>
<dbReference type="SFLD" id="SFLDS00003">
    <property type="entry name" value="Haloacid_Dehalogenase"/>
    <property type="match status" value="1"/>
</dbReference>
<dbReference type="InterPro" id="IPR044492">
    <property type="entry name" value="P_typ_ATPase_HD_dom"/>
</dbReference>
<keyword evidence="7 19" id="KW-0479">Metal-binding</keyword>
<feature type="binding site" evidence="19">
    <location>
        <position position="705"/>
    </location>
    <ligand>
        <name>Mg(2+)</name>
        <dbReference type="ChEBI" id="CHEBI:18420"/>
    </ligand>
</feature>
<dbReference type="GO" id="GO:0000287">
    <property type="term" value="F:magnesium ion binding"/>
    <property type="evidence" value="ECO:0007669"/>
    <property type="project" value="UniProtKB-UniRule"/>
</dbReference>
<feature type="binding site" evidence="19">
    <location>
        <position position="317"/>
    </location>
    <ligand>
        <name>Mg(2+)</name>
        <dbReference type="ChEBI" id="CHEBI:18420"/>
    </ligand>
</feature>
<dbReference type="Pfam" id="PF13246">
    <property type="entry name" value="Cation_ATPase"/>
    <property type="match status" value="1"/>
</dbReference>
<dbReference type="Gene3D" id="1.20.1110.10">
    <property type="entry name" value="Calcium-transporting ATPase, transmembrane domain"/>
    <property type="match status" value="1"/>
</dbReference>
<feature type="binding site" evidence="18">
    <location>
        <position position="591"/>
    </location>
    <ligand>
        <name>ATP</name>
        <dbReference type="ChEBI" id="CHEBI:30616"/>
    </ligand>
</feature>
<evidence type="ECO:0000313" key="23">
    <source>
        <dbReference type="Ensembl" id="ENSPTXP00000026280.1"/>
    </source>
</evidence>
<keyword evidence="11 20" id="KW-1278">Translocase</keyword>
<keyword evidence="8 18" id="KW-0547">Nucleotide-binding</keyword>
<feature type="domain" description="P-type ATPase N-terminal" evidence="21">
    <location>
        <begin position="9"/>
        <end position="70"/>
    </location>
</feature>
<dbReference type="NCBIfam" id="TIGR01494">
    <property type="entry name" value="ATPase_P-type"/>
    <property type="match status" value="2"/>
</dbReference>
<evidence type="ECO:0000256" key="15">
    <source>
        <dbReference type="ARBA" id="ARBA00034036"/>
    </source>
</evidence>
<dbReference type="Pfam" id="PF16209">
    <property type="entry name" value="PhoLip_ATPase_N"/>
    <property type="match status" value="1"/>
</dbReference>
<feature type="transmembrane region" description="Helical" evidence="20">
    <location>
        <begin position="844"/>
        <end position="864"/>
    </location>
</feature>
<keyword evidence="10 19" id="KW-0460">Magnesium</keyword>
<evidence type="ECO:0000256" key="8">
    <source>
        <dbReference type="ARBA" id="ARBA00022741"/>
    </source>
</evidence>
<feature type="active site" description="4-aspartylphosphate intermediate" evidence="17">
    <location>
        <position position="317"/>
    </location>
</feature>
<dbReference type="InterPro" id="IPR032631">
    <property type="entry name" value="P-type_ATPase_N"/>
</dbReference>
<dbReference type="AlphaFoldDB" id="A0A670ZU32"/>
<feature type="transmembrane region" description="Helical" evidence="20">
    <location>
        <begin position="797"/>
        <end position="815"/>
    </location>
</feature>
<feature type="domain" description="P-type ATPase C-terminal" evidence="22">
    <location>
        <begin position="867"/>
        <end position="952"/>
    </location>
</feature>
<feature type="binding site" evidence="18">
    <location>
        <position position="589"/>
    </location>
    <ligand>
        <name>ATP</name>
        <dbReference type="ChEBI" id="CHEBI:30616"/>
    </ligand>
</feature>
<dbReference type="InterPro" id="IPR018303">
    <property type="entry name" value="ATPase_P-typ_P_site"/>
</dbReference>
<keyword evidence="13" id="KW-0333">Golgi apparatus</keyword>
<evidence type="ECO:0000256" key="10">
    <source>
        <dbReference type="ARBA" id="ARBA00022842"/>
    </source>
</evidence>
<dbReference type="InterPro" id="IPR023214">
    <property type="entry name" value="HAD_sf"/>
</dbReference>
<dbReference type="PROSITE" id="PS00154">
    <property type="entry name" value="ATPASE_E1_E2"/>
    <property type="match status" value="1"/>
</dbReference>
<evidence type="ECO:0000256" key="20">
    <source>
        <dbReference type="RuleBase" id="RU362033"/>
    </source>
</evidence>
<feature type="binding site" evidence="18">
    <location>
        <position position="509"/>
    </location>
    <ligand>
        <name>ATP</name>
        <dbReference type="ChEBI" id="CHEBI:30616"/>
    </ligand>
</feature>
<proteinExistence type="inferred from homology"/>
<dbReference type="SUPFAM" id="SSF81665">
    <property type="entry name" value="Calcium ATPase, transmembrane domain M"/>
    <property type="match status" value="1"/>
</dbReference>
<dbReference type="EC" id="7.6.2.1" evidence="20"/>
<dbReference type="InterPro" id="IPR001757">
    <property type="entry name" value="P_typ_ATPase"/>
</dbReference>
<dbReference type="GO" id="GO:0005524">
    <property type="term" value="F:ATP binding"/>
    <property type="evidence" value="ECO:0007669"/>
    <property type="project" value="UniProtKB-UniRule"/>
</dbReference>
<organism evidence="23 24">
    <name type="scientific">Pseudonaja textilis</name>
    <name type="common">Eastern brown snake</name>
    <dbReference type="NCBI Taxonomy" id="8673"/>
    <lineage>
        <taxon>Eukaryota</taxon>
        <taxon>Metazoa</taxon>
        <taxon>Chordata</taxon>
        <taxon>Craniata</taxon>
        <taxon>Vertebrata</taxon>
        <taxon>Euteleostomi</taxon>
        <taxon>Lepidosauria</taxon>
        <taxon>Squamata</taxon>
        <taxon>Bifurcata</taxon>
        <taxon>Unidentata</taxon>
        <taxon>Episquamata</taxon>
        <taxon>Toxicofera</taxon>
        <taxon>Serpentes</taxon>
        <taxon>Colubroidea</taxon>
        <taxon>Elapidae</taxon>
        <taxon>Hydrophiinae</taxon>
        <taxon>Pseudonaja</taxon>
    </lineage>
</organism>
<evidence type="ECO:0000256" key="12">
    <source>
        <dbReference type="ARBA" id="ARBA00022989"/>
    </source>
</evidence>
<sequence length="1013" mass="115183">QEEVRTIFINQPQFSKFCSNHVSTAKYNIITFLPRFLYSQFRRAANAFFLFIALLQQIPDVSPTGRYTTLVPLLFILVVAAVKEIIEDIKRQKADNAVNKKEIQGRNEPQAMCYIETSNLDGETNLKIRQGLPLTSDIKDIDNLVRLSGRIEYSHGYILLRGAQLRNTQWVHGIVVYTGHDTKLMQNSTSPPLKLSNVERITNIQILFLFCILIAMSLVCSIGAAIWNQKHEGRDWYISLTYGGANNFGLNFLTFIILFNNLIPISLLVTLEVVKFIQAYFINWDIDMHYELTDTAAMARTSNLNEELGQVKYIFSDKTGTLTCNVMQFKKCTIAGISYGHVFISFTFIFRQSPQAKEEKTFSDPSLLENLQNKHPTAPIICEFLTMMAICHTAVPEREDDRIVYQAASPDEGALVRAAKHLHFVFTGRTPDSVIIESLGQEERYELLNVLEFTSSRKRMSVIVRTPSGKLRLYCKGADTVICDRLAENSRYKEITLKHLELFATEGLRTLCFAVAEITESDYQEWLNIYQKATTSIQNRALKLEESYELIEKNLQLLGATAIEDKLQDQVPETIETLMKADIKIWILTGDKQETAINIGHSCKLLKKNMGLIVINEGSLDATRETLTHHCGTLGEALRKENDFALIIDGKTLKYALTFGIRQYFLDLALSCKAVICCRVSPLQKSDIVEMVKKQVKVVTLAIGDGANDVSMIQTAHVGVGISGNEGLQAANSSDYSIAQFKYLKNLLLVHGAWNYSRIAKCILYCFYKNIVLYIIEIWFAFVNGFSGQILFERWCIGLYNVMFTAMPPLTLGIFERSCHKENMLKYPELYKTSQNALDFNSKVFWIHCLNGLFHSVILFWFPLKFVVITVCLKAGLETSYWTLFSHIAIWGSIVLWIVFFGIYSSLWPVIPMAPDMSGEAVMLFSSGVFWMGLFSIPLTALIFDVVYKVLTEKAQLLKNVFKKNHVNLYRSESLQQNLLHGYAFSQDENGIVSQSEVIRAYDTTKQRSTDEW</sequence>
<feature type="binding site" evidence="18">
    <location>
        <position position="453"/>
    </location>
    <ligand>
        <name>ATP</name>
        <dbReference type="ChEBI" id="CHEBI:30616"/>
    </ligand>
</feature>
<dbReference type="Proteomes" id="UP000472273">
    <property type="component" value="Unplaced"/>
</dbReference>
<evidence type="ECO:0000256" key="13">
    <source>
        <dbReference type="ARBA" id="ARBA00023034"/>
    </source>
</evidence>
<feature type="binding site" evidence="18">
    <location>
        <position position="476"/>
    </location>
    <ligand>
        <name>ATP</name>
        <dbReference type="ChEBI" id="CHEBI:30616"/>
    </ligand>
</feature>
<protein>
    <recommendedName>
        <fullName evidence="20">Phospholipid-transporting ATPase</fullName>
        <ecNumber evidence="20">7.6.2.1</ecNumber>
    </recommendedName>
</protein>
<feature type="transmembrane region" description="Helical" evidence="20">
    <location>
        <begin position="922"/>
        <end position="944"/>
    </location>
</feature>
<evidence type="ECO:0000256" key="11">
    <source>
        <dbReference type="ARBA" id="ARBA00022967"/>
    </source>
</evidence>
<feature type="transmembrane region" description="Helical" evidence="20">
    <location>
        <begin position="248"/>
        <end position="271"/>
    </location>
</feature>
<feature type="transmembrane region" description="Helical" evidence="20">
    <location>
        <begin position="771"/>
        <end position="791"/>
    </location>
</feature>
<comment type="catalytic activity">
    <reaction evidence="16">
        <text>a 1,2-diacyl-sn-glycero-3-phospho-L-serine(out) + ATP + H2O = a 1,2-diacyl-sn-glycero-3-phospho-L-serine(in) + ADP + phosphate + H(+)</text>
        <dbReference type="Rhea" id="RHEA:38567"/>
        <dbReference type="ChEBI" id="CHEBI:15377"/>
        <dbReference type="ChEBI" id="CHEBI:15378"/>
        <dbReference type="ChEBI" id="CHEBI:30616"/>
        <dbReference type="ChEBI" id="CHEBI:43474"/>
        <dbReference type="ChEBI" id="CHEBI:57262"/>
        <dbReference type="ChEBI" id="CHEBI:456216"/>
    </reaction>
    <physiologicalReaction direction="left-to-right" evidence="16">
        <dbReference type="Rhea" id="RHEA:38568"/>
    </physiologicalReaction>
</comment>
<dbReference type="GO" id="GO:0005886">
    <property type="term" value="C:plasma membrane"/>
    <property type="evidence" value="ECO:0007669"/>
    <property type="project" value="TreeGrafter"/>
</dbReference>
<dbReference type="Gene3D" id="3.40.1110.10">
    <property type="entry name" value="Calcium-transporting ATPase, cytoplasmic domain N"/>
    <property type="match status" value="1"/>
</dbReference>
<dbReference type="FunFam" id="3.40.1110.10:FF:000010">
    <property type="entry name" value="Phospholipid-transporting ATPase"/>
    <property type="match status" value="1"/>
</dbReference>
<keyword evidence="14 20" id="KW-0472">Membrane</keyword>
<feature type="transmembrane region" description="Helical" evidence="20">
    <location>
        <begin position="206"/>
        <end position="228"/>
    </location>
</feature>
<dbReference type="InterPro" id="IPR036412">
    <property type="entry name" value="HAD-like_sf"/>
</dbReference>
<evidence type="ECO:0000256" key="7">
    <source>
        <dbReference type="ARBA" id="ARBA00022723"/>
    </source>
</evidence>
<evidence type="ECO:0000256" key="6">
    <source>
        <dbReference type="ARBA" id="ARBA00022692"/>
    </source>
</evidence>
<dbReference type="SUPFAM" id="SSF81653">
    <property type="entry name" value="Calcium ATPase, transduction domain A"/>
    <property type="match status" value="1"/>
</dbReference>
<dbReference type="GeneTree" id="ENSGT00940000157110"/>
<feature type="binding site" evidence="19">
    <location>
        <position position="709"/>
    </location>
    <ligand>
        <name>Mg(2+)</name>
        <dbReference type="ChEBI" id="CHEBI:18420"/>
    </ligand>
</feature>
<keyword evidence="6 20" id="KW-0812">Transmembrane</keyword>
<evidence type="ECO:0000256" key="3">
    <source>
        <dbReference type="ARBA" id="ARBA00004308"/>
    </source>
</evidence>
<dbReference type="SUPFAM" id="SSF81660">
    <property type="entry name" value="Metal cation-transporting ATPase, ATP-binding domain N"/>
    <property type="match status" value="1"/>
</dbReference>
<evidence type="ECO:0000256" key="9">
    <source>
        <dbReference type="ARBA" id="ARBA00022840"/>
    </source>
</evidence>
<dbReference type="NCBIfam" id="TIGR01652">
    <property type="entry name" value="ATPase-Plipid"/>
    <property type="match status" value="1"/>
</dbReference>
<reference evidence="23" key="2">
    <citation type="submission" date="2025-09" db="UniProtKB">
        <authorList>
            <consortium name="Ensembl"/>
        </authorList>
    </citation>
    <scope>IDENTIFICATION</scope>
</reference>
<evidence type="ECO:0000256" key="14">
    <source>
        <dbReference type="ARBA" id="ARBA00023136"/>
    </source>
</evidence>
<comment type="catalytic activity">
    <reaction evidence="15 20">
        <text>ATP + H2O + phospholipidSide 1 = ADP + phosphate + phospholipidSide 2.</text>
        <dbReference type="EC" id="7.6.2.1"/>
    </reaction>
</comment>
<dbReference type="InterPro" id="IPR032630">
    <property type="entry name" value="P_typ_ATPase_c"/>
</dbReference>
<feature type="transmembrane region" description="Helical" evidence="20">
    <location>
        <begin position="884"/>
        <end position="910"/>
    </location>
</feature>
<feature type="binding site" evidence="19">
    <location>
        <position position="319"/>
    </location>
    <ligand>
        <name>Mg(2+)</name>
        <dbReference type="ChEBI" id="CHEBI:18420"/>
    </ligand>
</feature>
<feature type="binding site" evidence="18">
    <location>
        <position position="685"/>
    </location>
    <ligand>
        <name>ATP</name>
        <dbReference type="ChEBI" id="CHEBI:30616"/>
    </ligand>
</feature>
<dbReference type="InterPro" id="IPR006539">
    <property type="entry name" value="P-type_ATPase_IV"/>
</dbReference>
<feature type="binding site" evidence="18">
    <location>
        <position position="709"/>
    </location>
    <ligand>
        <name>ATP</name>
        <dbReference type="ChEBI" id="CHEBI:30616"/>
    </ligand>
</feature>
<evidence type="ECO:0000256" key="18">
    <source>
        <dbReference type="PIRSR" id="PIRSR606539-2"/>
    </source>
</evidence>
<dbReference type="SFLD" id="SFLDG00002">
    <property type="entry name" value="C1.7:_P-type_atpase_like"/>
    <property type="match status" value="1"/>
</dbReference>
<feature type="binding site" evidence="18">
    <location>
        <position position="708"/>
    </location>
    <ligand>
        <name>ATP</name>
        <dbReference type="ChEBI" id="CHEBI:30616"/>
    </ligand>
</feature>
<evidence type="ECO:0000256" key="4">
    <source>
        <dbReference type="ARBA" id="ARBA00004555"/>
    </source>
</evidence>
<keyword evidence="9 18" id="KW-0067">ATP-binding</keyword>
<feature type="binding site" evidence="18">
    <location>
        <position position="679"/>
    </location>
    <ligand>
        <name>ATP</name>
        <dbReference type="ChEBI" id="CHEBI:30616"/>
    </ligand>
</feature>
<dbReference type="PANTHER" id="PTHR24092:SF221">
    <property type="entry name" value="PHOSPHOLIPID-TRANSPORTING ATPASE IA"/>
    <property type="match status" value="1"/>
</dbReference>
<name>A0A670ZU32_PSETE</name>
<feature type="binding site" evidence="18">
    <location>
        <position position="319"/>
    </location>
    <ligand>
        <name>ATP</name>
        <dbReference type="ChEBI" id="CHEBI:30616"/>
    </ligand>
</feature>
<dbReference type="Pfam" id="PF16212">
    <property type="entry name" value="PhoLip_ATPase_C"/>
    <property type="match status" value="2"/>
</dbReference>
<dbReference type="CDD" id="cd02073">
    <property type="entry name" value="P-type_ATPase_APLT_Dnf-like"/>
    <property type="match status" value="1"/>
</dbReference>
<reference evidence="23" key="1">
    <citation type="submission" date="2025-08" db="UniProtKB">
        <authorList>
            <consortium name="Ensembl"/>
        </authorList>
    </citation>
    <scope>IDENTIFICATION</scope>
</reference>
<dbReference type="InterPro" id="IPR008250">
    <property type="entry name" value="ATPase_P-typ_transduc_dom_A_sf"/>
</dbReference>
<dbReference type="SUPFAM" id="SSF56784">
    <property type="entry name" value="HAD-like"/>
    <property type="match status" value="1"/>
</dbReference>
<dbReference type="Ensembl" id="ENSPTXT00000027089.1">
    <property type="protein sequence ID" value="ENSPTXP00000026280.1"/>
    <property type="gene ID" value="ENSPTXG00000015719.1"/>
</dbReference>
<evidence type="ECO:0000256" key="1">
    <source>
        <dbReference type="ARBA" id="ARBA00001946"/>
    </source>
</evidence>